<feature type="compositionally biased region" description="Low complexity" evidence="32">
    <location>
        <begin position="290"/>
        <end position="309"/>
    </location>
</feature>
<feature type="domain" description="C2H2-type" evidence="33">
    <location>
        <begin position="584"/>
        <end position="611"/>
    </location>
</feature>
<protein>
    <recommendedName>
        <fullName evidence="25">Transcription factor E4F1</fullName>
        <ecNumber evidence="5">2.3.2.27</ecNumber>
    </recommendedName>
    <alternativeName>
        <fullName evidence="29">E4F transcription factor 1</fullName>
    </alternativeName>
    <alternativeName>
        <fullName evidence="26">Putative E3 ubiquitin-protein ligase E4F1</fullName>
    </alternativeName>
    <alternativeName>
        <fullName evidence="30">RING-type E3 ubiquitin transferase E4F1</fullName>
    </alternativeName>
    <alternativeName>
        <fullName evidence="27">Transcription factor E4F</fullName>
    </alternativeName>
    <alternativeName>
        <fullName evidence="28">p120E4F</fullName>
    </alternativeName>
</protein>
<dbReference type="GO" id="GO:0061630">
    <property type="term" value="F:ubiquitin protein ligase activity"/>
    <property type="evidence" value="ECO:0007669"/>
    <property type="project" value="UniProtKB-EC"/>
</dbReference>
<comment type="catalytic activity">
    <reaction evidence="1">
        <text>S-ubiquitinyl-[E2 ubiquitin-conjugating enzyme]-L-cysteine + [acceptor protein]-L-lysine = [E2 ubiquitin-conjugating enzyme]-L-cysteine + N(6)-ubiquitinyl-[acceptor protein]-L-lysine.</text>
        <dbReference type="EC" id="2.3.2.27"/>
    </reaction>
</comment>
<evidence type="ECO:0000256" key="32">
    <source>
        <dbReference type="SAM" id="MobiDB-lite"/>
    </source>
</evidence>
<evidence type="ECO:0000313" key="34">
    <source>
        <dbReference type="Ensembl" id="ENSCWAP00000019219.1"/>
    </source>
</evidence>
<dbReference type="SMART" id="SM00355">
    <property type="entry name" value="ZnF_C2H2"/>
    <property type="match status" value="10"/>
</dbReference>
<feature type="region of interest" description="Disordered" evidence="32">
    <location>
        <begin position="385"/>
        <end position="409"/>
    </location>
</feature>
<dbReference type="GO" id="GO:0010564">
    <property type="term" value="P:regulation of cell cycle process"/>
    <property type="evidence" value="ECO:0007669"/>
    <property type="project" value="Ensembl"/>
</dbReference>
<dbReference type="FunFam" id="3.30.160.60:FF:001557">
    <property type="entry name" value="Transcription factor E4F1"/>
    <property type="match status" value="1"/>
</dbReference>
<dbReference type="PROSITE" id="PS50157">
    <property type="entry name" value="ZINC_FINGER_C2H2_2"/>
    <property type="match status" value="9"/>
</dbReference>
<evidence type="ECO:0000259" key="33">
    <source>
        <dbReference type="PROSITE" id="PS50157"/>
    </source>
</evidence>
<proteinExistence type="predicted"/>
<evidence type="ECO:0000256" key="10">
    <source>
        <dbReference type="ARBA" id="ARBA00022618"/>
    </source>
</evidence>
<organism evidence="34 35">
    <name type="scientific">Catagonus wagneri</name>
    <name type="common">Chacoan peccary</name>
    <dbReference type="NCBI Taxonomy" id="51154"/>
    <lineage>
        <taxon>Eukaryota</taxon>
        <taxon>Metazoa</taxon>
        <taxon>Chordata</taxon>
        <taxon>Craniata</taxon>
        <taxon>Vertebrata</taxon>
        <taxon>Euteleostomi</taxon>
        <taxon>Mammalia</taxon>
        <taxon>Eutheria</taxon>
        <taxon>Laurasiatheria</taxon>
        <taxon>Artiodactyla</taxon>
        <taxon>Suina</taxon>
        <taxon>Tayassuidae</taxon>
        <taxon>Catagonus</taxon>
    </lineage>
</organism>
<comment type="function">
    <text evidence="24">May function as a transcriptional repressor. May also function as a ubiquitin ligase mediating ubiquitination of chromatin-associated TP53. Functions in cell survival and proliferation through control of the cell cycle. Functions in the p53 and pRB tumor suppressor pathways and regulates the cyclin CCNA2 transcription.</text>
</comment>
<evidence type="ECO:0000256" key="7">
    <source>
        <dbReference type="ARBA" id="ARBA00022491"/>
    </source>
</evidence>
<evidence type="ECO:0000256" key="30">
    <source>
        <dbReference type="ARBA" id="ARBA00083844"/>
    </source>
</evidence>
<dbReference type="GO" id="GO:0001227">
    <property type="term" value="F:DNA-binding transcription repressor activity, RNA polymerase II-specific"/>
    <property type="evidence" value="ECO:0007669"/>
    <property type="project" value="Ensembl"/>
</dbReference>
<keyword evidence="7" id="KW-0678">Repressor</keyword>
<dbReference type="EC" id="2.3.2.27" evidence="5"/>
<dbReference type="Gene3D" id="3.30.160.60">
    <property type="entry name" value="Classic Zinc Finger"/>
    <property type="match status" value="7"/>
</dbReference>
<comment type="pathway">
    <text evidence="4">Protein modification; protein ubiquitination.</text>
</comment>
<dbReference type="FunFam" id="3.30.160.60:FF:001988">
    <property type="entry name" value="transcription factor E4F1 isoform X3"/>
    <property type="match status" value="1"/>
</dbReference>
<evidence type="ECO:0000256" key="18">
    <source>
        <dbReference type="ARBA" id="ARBA00022843"/>
    </source>
</evidence>
<evidence type="ECO:0000256" key="15">
    <source>
        <dbReference type="ARBA" id="ARBA00022776"/>
    </source>
</evidence>
<keyword evidence="6" id="KW-0963">Cytoplasm</keyword>
<dbReference type="GO" id="GO:0005737">
    <property type="term" value="C:cytoplasm"/>
    <property type="evidence" value="ECO:0007669"/>
    <property type="project" value="UniProtKB-SubCell"/>
</dbReference>
<feature type="domain" description="C2H2-type" evidence="33">
    <location>
        <begin position="217"/>
        <end position="244"/>
    </location>
</feature>
<comment type="subcellular location">
    <subcellularLocation>
        <location evidence="2">Cytoplasm</location>
    </subcellularLocation>
    <subcellularLocation>
        <location evidence="3">Nucleus</location>
        <location evidence="3">Nucleoplasm</location>
    </subcellularLocation>
</comment>
<evidence type="ECO:0000256" key="21">
    <source>
        <dbReference type="ARBA" id="ARBA00023163"/>
    </source>
</evidence>
<sequence length="819" mass="87395">MEGAMAVRVTDAYTAEARAEAGREAGGGGVAAAAALAPSGFLGLPAPFSEEDEDDVHRCGRCQAEFTALEDFVQHKLQKACQRAPQEVPPAAPAAALLGPEVESAAGPEEPITVAHIVVEAAALATDISHAPDIVGGGHIKEVIMAPEAEPVGGEVAEAPGTASRRGPGLPAGGEQAQVKLLVDKDGRYVCALCHKTFKTGSILKAHMVTHSSRKDHECKLCGASFRTKGSLIRHHRRHTDERPYKCAKCGKSFRESGALTRHLKSLTPCTEKIRFSMSKDVVVGKEDAPPAGSGASSVGTVTSSSVTSEPMETSPVIHLVTDAKGTVIHEVHVQMQELPLGMKALAPESPGPEDLPCSGEGGRENLLHQAMQNSGIVLERGAGEEGALEPAPPTVSGPQPLGDGPPALPLLEVEQVETQVASQASAVPRTHPCPQCSETFPTAATLEAHKRGHAGGRWEACGWPGWAIGWPAGRRWVARVGPSVWSWLKWGVAPGPRPFACMQCGKAFPKAYLLKKHQEVHVHERRFRCGDCGKLYKTVAHVRGHRRVHSDERPYPCPECGKRYKTKNAQQVHFRTHLEEKPHVCPFCSRGFREKGSLVRHVRHHTGEKPFKCYKCGRGFAEHGTLNRHLRTKGGCLLEVEELLVSEESPATAVLAEDPHTVLVEFSSVVADTQEYIIEASADDAETSEATEIIEGTQTEVDSHIMKVVQQIVHQASAGHQIIVQNVTMDQEAGLGPEAATADTITIATPESLTEQVAMTLASAISEGTVLTARSGTSGAEQATVTMVSSEDIEILEHAGELVIASPEGQLEVQTVIV</sequence>
<evidence type="ECO:0000256" key="26">
    <source>
        <dbReference type="ARBA" id="ARBA00075006"/>
    </source>
</evidence>
<dbReference type="FunFam" id="3.30.160.60:FF:001804">
    <property type="entry name" value="E4F transcription factor 1"/>
    <property type="match status" value="1"/>
</dbReference>
<dbReference type="FunFam" id="3.30.160.60:FF:002233">
    <property type="entry name" value="transcription factor E4F1 isoform X1"/>
    <property type="match status" value="1"/>
</dbReference>
<dbReference type="GO" id="GO:0016604">
    <property type="term" value="C:nuclear body"/>
    <property type="evidence" value="ECO:0007669"/>
    <property type="project" value="Ensembl"/>
</dbReference>
<dbReference type="PANTHER" id="PTHR24404:SF106">
    <property type="entry name" value="C2H2-TYPE DOMAIN-CONTAINING PROTEIN"/>
    <property type="match status" value="1"/>
</dbReference>
<feature type="domain" description="C2H2-type" evidence="33">
    <location>
        <begin position="612"/>
        <end position="636"/>
    </location>
</feature>
<dbReference type="GO" id="GO:0005819">
    <property type="term" value="C:spindle"/>
    <property type="evidence" value="ECO:0007669"/>
    <property type="project" value="Ensembl"/>
</dbReference>
<keyword evidence="14 31" id="KW-0863">Zinc-finger</keyword>
<dbReference type="GO" id="GO:0009794">
    <property type="term" value="P:regulation of mitotic cell cycle, embryonic"/>
    <property type="evidence" value="ECO:0007669"/>
    <property type="project" value="Ensembl"/>
</dbReference>
<feature type="domain" description="C2H2-type" evidence="33">
    <location>
        <begin position="556"/>
        <end position="583"/>
    </location>
</feature>
<accession>A0A8C3X435</accession>
<evidence type="ECO:0000256" key="20">
    <source>
        <dbReference type="ARBA" id="ARBA00023125"/>
    </source>
</evidence>
<dbReference type="GO" id="GO:0006260">
    <property type="term" value="P:DNA replication"/>
    <property type="evidence" value="ECO:0007669"/>
    <property type="project" value="Ensembl"/>
</dbReference>
<evidence type="ECO:0000256" key="25">
    <source>
        <dbReference type="ARBA" id="ARBA00067631"/>
    </source>
</evidence>
<dbReference type="Pfam" id="PF00096">
    <property type="entry name" value="zf-C2H2"/>
    <property type="match status" value="7"/>
</dbReference>
<feature type="region of interest" description="Disordered" evidence="32">
    <location>
        <begin position="288"/>
        <end position="313"/>
    </location>
</feature>
<keyword evidence="19" id="KW-0805">Transcription regulation</keyword>
<evidence type="ECO:0000256" key="19">
    <source>
        <dbReference type="ARBA" id="ARBA00023015"/>
    </source>
</evidence>
<dbReference type="GO" id="GO:0008270">
    <property type="term" value="F:zinc ion binding"/>
    <property type="evidence" value="ECO:0007669"/>
    <property type="project" value="UniProtKB-KW"/>
</dbReference>
<dbReference type="PROSITE" id="PS00028">
    <property type="entry name" value="ZINC_FINGER_C2H2_1"/>
    <property type="match status" value="7"/>
</dbReference>
<keyword evidence="10" id="KW-0132">Cell division</keyword>
<dbReference type="InterPro" id="IPR013087">
    <property type="entry name" value="Znf_C2H2_type"/>
</dbReference>
<gene>
    <name evidence="34" type="primary">E4F1</name>
</gene>
<reference evidence="34" key="1">
    <citation type="submission" date="2025-08" db="UniProtKB">
        <authorList>
            <consortium name="Ensembl"/>
        </authorList>
    </citation>
    <scope>IDENTIFICATION</scope>
</reference>
<dbReference type="GeneTree" id="ENSGT00840000129970"/>
<keyword evidence="12" id="KW-0479">Metal-binding</keyword>
<keyword evidence="35" id="KW-1185">Reference proteome</keyword>
<evidence type="ECO:0000256" key="9">
    <source>
        <dbReference type="ARBA" id="ARBA00022604"/>
    </source>
</evidence>
<dbReference type="GO" id="GO:0061629">
    <property type="term" value="F:RNA polymerase II-specific DNA-binding transcription factor binding"/>
    <property type="evidence" value="ECO:0007669"/>
    <property type="project" value="Ensembl"/>
</dbReference>
<keyword evidence="13" id="KW-0677">Repeat</keyword>
<evidence type="ECO:0000256" key="14">
    <source>
        <dbReference type="ARBA" id="ARBA00022771"/>
    </source>
</evidence>
<dbReference type="GO" id="GO:0001228">
    <property type="term" value="F:DNA-binding transcription activator activity, RNA polymerase II-specific"/>
    <property type="evidence" value="ECO:0007669"/>
    <property type="project" value="Ensembl"/>
</dbReference>
<dbReference type="InterPro" id="IPR036236">
    <property type="entry name" value="Znf_C2H2_sf"/>
</dbReference>
<evidence type="ECO:0000256" key="4">
    <source>
        <dbReference type="ARBA" id="ARBA00004906"/>
    </source>
</evidence>
<evidence type="ECO:0000256" key="6">
    <source>
        <dbReference type="ARBA" id="ARBA00022490"/>
    </source>
</evidence>
<feature type="domain" description="C2H2-type" evidence="33">
    <location>
        <begin position="189"/>
        <end position="216"/>
    </location>
</feature>
<keyword evidence="23" id="KW-0131">Cell cycle</keyword>
<keyword evidence="20" id="KW-0238">DNA-binding</keyword>
<evidence type="ECO:0000256" key="12">
    <source>
        <dbReference type="ARBA" id="ARBA00022723"/>
    </source>
</evidence>
<keyword evidence="21" id="KW-0804">Transcription</keyword>
<keyword evidence="18" id="KW-0832">Ubl conjugation</keyword>
<dbReference type="FunFam" id="3.30.160.60:FF:000715">
    <property type="entry name" value="Transcription factor E4F1 isoform 1"/>
    <property type="match status" value="1"/>
</dbReference>
<feature type="compositionally biased region" description="Low complexity" evidence="32">
    <location>
        <begin position="398"/>
        <end position="409"/>
    </location>
</feature>
<dbReference type="InterPro" id="IPR050589">
    <property type="entry name" value="Ikaros_C2H2-ZF"/>
</dbReference>
<evidence type="ECO:0000256" key="28">
    <source>
        <dbReference type="ARBA" id="ARBA00082967"/>
    </source>
</evidence>
<evidence type="ECO:0000256" key="31">
    <source>
        <dbReference type="PROSITE-ProRule" id="PRU00042"/>
    </source>
</evidence>
<evidence type="ECO:0000256" key="2">
    <source>
        <dbReference type="ARBA" id="ARBA00004496"/>
    </source>
</evidence>
<dbReference type="GO" id="GO:0051301">
    <property type="term" value="P:cell division"/>
    <property type="evidence" value="ECO:0007669"/>
    <property type="project" value="UniProtKB-KW"/>
</dbReference>
<evidence type="ECO:0000256" key="29">
    <source>
        <dbReference type="ARBA" id="ARBA00083030"/>
    </source>
</evidence>
<evidence type="ECO:0000256" key="5">
    <source>
        <dbReference type="ARBA" id="ARBA00012483"/>
    </source>
</evidence>
<keyword evidence="22" id="KW-0539">Nucleus</keyword>
<dbReference type="Ensembl" id="ENSCWAT00000020859.1">
    <property type="protein sequence ID" value="ENSCWAP00000019219.1"/>
    <property type="gene ID" value="ENSCWAG00000014750.1"/>
</dbReference>
<feature type="domain" description="C2H2-type" evidence="33">
    <location>
        <begin position="245"/>
        <end position="274"/>
    </location>
</feature>
<evidence type="ECO:0000256" key="1">
    <source>
        <dbReference type="ARBA" id="ARBA00000900"/>
    </source>
</evidence>
<keyword evidence="8" id="KW-0597">Phosphoprotein</keyword>
<evidence type="ECO:0000256" key="11">
    <source>
        <dbReference type="ARBA" id="ARBA00022679"/>
    </source>
</evidence>
<evidence type="ECO:0000256" key="17">
    <source>
        <dbReference type="ARBA" id="ARBA00022833"/>
    </source>
</evidence>
<name>A0A8C3X435_9CETA</name>
<evidence type="ECO:0000256" key="22">
    <source>
        <dbReference type="ARBA" id="ARBA00023242"/>
    </source>
</evidence>
<dbReference type="Proteomes" id="UP000694540">
    <property type="component" value="Unplaced"/>
</dbReference>
<evidence type="ECO:0000256" key="3">
    <source>
        <dbReference type="ARBA" id="ARBA00004642"/>
    </source>
</evidence>
<evidence type="ECO:0000256" key="27">
    <source>
        <dbReference type="ARBA" id="ARBA00076827"/>
    </source>
</evidence>
<evidence type="ECO:0000256" key="13">
    <source>
        <dbReference type="ARBA" id="ARBA00022737"/>
    </source>
</evidence>
<evidence type="ECO:0000256" key="23">
    <source>
        <dbReference type="ARBA" id="ARBA00023306"/>
    </source>
</evidence>
<evidence type="ECO:0000313" key="35">
    <source>
        <dbReference type="Proteomes" id="UP000694540"/>
    </source>
</evidence>
<feature type="domain" description="C2H2-type" evidence="33">
    <location>
        <begin position="432"/>
        <end position="459"/>
    </location>
</feature>
<dbReference type="AlphaFoldDB" id="A0A8C3X435"/>
<keyword evidence="17" id="KW-0862">Zinc</keyword>
<dbReference type="PANTHER" id="PTHR24404">
    <property type="entry name" value="ZINC FINGER PROTEIN"/>
    <property type="match status" value="1"/>
</dbReference>
<keyword evidence="16" id="KW-0833">Ubl conjugation pathway</keyword>
<feature type="domain" description="C2H2-type" evidence="33">
    <location>
        <begin position="500"/>
        <end position="527"/>
    </location>
</feature>
<keyword evidence="9" id="KW-0341">Growth regulation</keyword>
<keyword evidence="11" id="KW-0808">Transferase</keyword>
<feature type="domain" description="C2H2-type" evidence="33">
    <location>
        <begin position="528"/>
        <end position="555"/>
    </location>
</feature>
<reference evidence="34" key="2">
    <citation type="submission" date="2025-09" db="UniProtKB">
        <authorList>
            <consortium name="Ensembl"/>
        </authorList>
    </citation>
    <scope>IDENTIFICATION</scope>
</reference>
<dbReference type="FunFam" id="3.30.160.60:FF:000702">
    <property type="entry name" value="Transcription factor E4F1 isoform 1"/>
    <property type="match status" value="1"/>
</dbReference>
<evidence type="ECO:0000256" key="8">
    <source>
        <dbReference type="ARBA" id="ARBA00022553"/>
    </source>
</evidence>
<evidence type="ECO:0000256" key="24">
    <source>
        <dbReference type="ARBA" id="ARBA00053485"/>
    </source>
</evidence>
<evidence type="ECO:0000256" key="16">
    <source>
        <dbReference type="ARBA" id="ARBA00022786"/>
    </source>
</evidence>
<dbReference type="SUPFAM" id="SSF57667">
    <property type="entry name" value="beta-beta-alpha zinc fingers"/>
    <property type="match status" value="7"/>
</dbReference>
<dbReference type="GO" id="GO:0035497">
    <property type="term" value="F:cAMP response element binding"/>
    <property type="evidence" value="ECO:0007669"/>
    <property type="project" value="Ensembl"/>
</dbReference>
<keyword evidence="15" id="KW-0498">Mitosis</keyword>